<evidence type="ECO:0008006" key="3">
    <source>
        <dbReference type="Google" id="ProtNLM"/>
    </source>
</evidence>
<dbReference type="Pfam" id="PF01963">
    <property type="entry name" value="TraB_PrgY_gumN"/>
    <property type="match status" value="1"/>
</dbReference>
<reference evidence="1 2" key="1">
    <citation type="submission" date="2016-11" db="EMBL/GenBank/DDBJ databases">
        <title>Mixed transmission modes and dynamic genome evolution in an obligate animal-bacterial symbiosis.</title>
        <authorList>
            <person name="Russell S.L."/>
            <person name="Corbett-Detig R.B."/>
            <person name="Cavanaugh C.M."/>
        </authorList>
    </citation>
    <scope>NUCLEOTIDE SEQUENCE [LARGE SCALE GENOMIC DNA]</scope>
    <source>
        <strain evidence="1">Se-Cadez</strain>
    </source>
</reference>
<dbReference type="OrthoDB" id="357294at2"/>
<accession>A0A1T2KU35</accession>
<gene>
    <name evidence="1" type="ORF">BOW51_07805</name>
</gene>
<proteinExistence type="predicted"/>
<sequence>MACRKAVLKGMLWLLLLLLLLSGLVLAQPSGDNGLLYRIQAPGGEISYLFGTIHSEDKRVMDLPGPVGDAFQHSRRLAIEVTLDAALLL</sequence>
<name>A0A1T2KU35_9GAMM</name>
<dbReference type="AlphaFoldDB" id="A0A1T2KU35"/>
<dbReference type="InterPro" id="IPR002816">
    <property type="entry name" value="TraB/PrgY/GumN_fam"/>
</dbReference>
<dbReference type="EMBL" id="MPRJ01000045">
    <property type="protein sequence ID" value="OOZ36311.1"/>
    <property type="molecule type" value="Genomic_DNA"/>
</dbReference>
<organism evidence="1 2">
    <name type="scientific">Solemya velesiana gill symbiont</name>
    <dbReference type="NCBI Taxonomy" id="1918948"/>
    <lineage>
        <taxon>Bacteria</taxon>
        <taxon>Pseudomonadati</taxon>
        <taxon>Pseudomonadota</taxon>
        <taxon>Gammaproteobacteria</taxon>
        <taxon>sulfur-oxidizing symbionts</taxon>
    </lineage>
</organism>
<protein>
    <recommendedName>
        <fullName evidence="3">TraB/GumN family protein</fullName>
    </recommendedName>
</protein>
<evidence type="ECO:0000313" key="2">
    <source>
        <dbReference type="Proteomes" id="UP000190896"/>
    </source>
</evidence>
<comment type="caution">
    <text evidence="1">The sequence shown here is derived from an EMBL/GenBank/DDBJ whole genome shotgun (WGS) entry which is preliminary data.</text>
</comment>
<dbReference type="RefSeq" id="WP_078487365.1">
    <property type="nucleotide sequence ID" value="NZ_MPRJ01000045.1"/>
</dbReference>
<dbReference type="Proteomes" id="UP000190896">
    <property type="component" value="Unassembled WGS sequence"/>
</dbReference>
<evidence type="ECO:0000313" key="1">
    <source>
        <dbReference type="EMBL" id="OOZ36311.1"/>
    </source>
</evidence>
<keyword evidence="2" id="KW-1185">Reference proteome</keyword>